<protein>
    <submittedName>
        <fullName evidence="10">Kinesin motor domain-containing protein</fullName>
    </submittedName>
</protein>
<dbReference type="PRINTS" id="PR00380">
    <property type="entry name" value="KINESINHEAVY"/>
</dbReference>
<feature type="binding site" evidence="7">
    <location>
        <begin position="87"/>
        <end position="94"/>
    </location>
    <ligand>
        <name>ATP</name>
        <dbReference type="ChEBI" id="CHEBI:30616"/>
    </ligand>
</feature>
<keyword evidence="4 7" id="KW-0067">ATP-binding</keyword>
<dbReference type="GO" id="GO:0005875">
    <property type="term" value="C:microtubule associated complex"/>
    <property type="evidence" value="ECO:0007669"/>
    <property type="project" value="TreeGrafter"/>
</dbReference>
<evidence type="ECO:0000256" key="6">
    <source>
        <dbReference type="ARBA" id="ARBA00023212"/>
    </source>
</evidence>
<dbReference type="PANTHER" id="PTHR47969:SF15">
    <property type="entry name" value="CHROMOSOME-ASSOCIATED KINESIN KIF4A-RELATED"/>
    <property type="match status" value="1"/>
</dbReference>
<dbReference type="GO" id="GO:0007018">
    <property type="term" value="P:microtubule-based movement"/>
    <property type="evidence" value="ECO:0007669"/>
    <property type="project" value="InterPro"/>
</dbReference>
<accession>A0A914Y1M7</accession>
<dbReference type="GO" id="GO:0051231">
    <property type="term" value="P:spindle elongation"/>
    <property type="evidence" value="ECO:0007669"/>
    <property type="project" value="TreeGrafter"/>
</dbReference>
<dbReference type="GO" id="GO:0003777">
    <property type="term" value="F:microtubule motor activity"/>
    <property type="evidence" value="ECO:0007669"/>
    <property type="project" value="InterPro"/>
</dbReference>
<dbReference type="AlphaFoldDB" id="A0A914Y1M7"/>
<reference evidence="10" key="1">
    <citation type="submission" date="2022-11" db="UniProtKB">
        <authorList>
            <consortium name="WormBaseParasite"/>
        </authorList>
    </citation>
    <scope>IDENTIFICATION</scope>
</reference>
<proteinExistence type="inferred from homology"/>
<dbReference type="InterPro" id="IPR027417">
    <property type="entry name" value="P-loop_NTPase"/>
</dbReference>
<dbReference type="WBParaSite" id="PSU_v2.g13132.t1">
    <property type="protein sequence ID" value="PSU_v2.g13132.t1"/>
    <property type="gene ID" value="PSU_v2.g13132"/>
</dbReference>
<comment type="similarity">
    <text evidence="7">Belongs to the TRAFAC class myosin-kinesin ATPase superfamily. Kinesin family.</text>
</comment>
<dbReference type="PROSITE" id="PS50067">
    <property type="entry name" value="KINESIN_MOTOR_2"/>
    <property type="match status" value="1"/>
</dbReference>
<keyword evidence="3 7" id="KW-0547">Nucleotide-binding</keyword>
<evidence type="ECO:0000256" key="3">
    <source>
        <dbReference type="ARBA" id="ARBA00022741"/>
    </source>
</evidence>
<comment type="subcellular location">
    <subcellularLocation>
        <location evidence="1">Cytoplasm</location>
        <location evidence="1">Cytoskeleton</location>
    </subcellularLocation>
</comment>
<evidence type="ECO:0000256" key="7">
    <source>
        <dbReference type="PROSITE-ProRule" id="PRU00283"/>
    </source>
</evidence>
<keyword evidence="7" id="KW-0505">Motor protein</keyword>
<dbReference type="SUPFAM" id="SSF52540">
    <property type="entry name" value="P-loop containing nucleoside triphosphate hydrolases"/>
    <property type="match status" value="1"/>
</dbReference>
<evidence type="ECO:0000256" key="1">
    <source>
        <dbReference type="ARBA" id="ARBA00004245"/>
    </source>
</evidence>
<dbReference type="InterPro" id="IPR036961">
    <property type="entry name" value="Kinesin_motor_dom_sf"/>
</dbReference>
<evidence type="ECO:0000313" key="9">
    <source>
        <dbReference type="Proteomes" id="UP000887577"/>
    </source>
</evidence>
<keyword evidence="9" id="KW-1185">Reference proteome</keyword>
<evidence type="ECO:0000259" key="8">
    <source>
        <dbReference type="PROSITE" id="PS50067"/>
    </source>
</evidence>
<keyword evidence="5" id="KW-0175">Coiled coil</keyword>
<evidence type="ECO:0000313" key="10">
    <source>
        <dbReference type="WBParaSite" id="PSU_v2.g13132.t1"/>
    </source>
</evidence>
<sequence>MAEQENINVVARIRPFSAWIGTNRQSCLLLDPNNSTITVKSASKDQKFEVNTVFNEDTSQVSIFAKVGRSIVDGFVEGINGTIFAYGQTGSGKTYTMIGPDAIEPNANAFSEENRGIIPRALEDIFATLNAEVEKKPDSFKFSMKCSFLELYNERLYDLLQNNDATIKIQSCLEQITVVGAAEFEVTTYDECMHHLWRGWNQRKVAETSMNRESSRSHAVFMLTLVTEQTEGTAINRPSRTNK</sequence>
<feature type="domain" description="Kinesin motor" evidence="8">
    <location>
        <begin position="6"/>
        <end position="243"/>
    </location>
</feature>
<keyword evidence="6" id="KW-0206">Cytoskeleton</keyword>
<dbReference type="SMART" id="SM00129">
    <property type="entry name" value="KISc"/>
    <property type="match status" value="1"/>
</dbReference>
<dbReference type="GO" id="GO:0008017">
    <property type="term" value="F:microtubule binding"/>
    <property type="evidence" value="ECO:0007669"/>
    <property type="project" value="InterPro"/>
</dbReference>
<dbReference type="Proteomes" id="UP000887577">
    <property type="component" value="Unplaced"/>
</dbReference>
<dbReference type="Pfam" id="PF00225">
    <property type="entry name" value="Kinesin"/>
    <property type="match status" value="1"/>
</dbReference>
<organism evidence="9 10">
    <name type="scientific">Panagrolaimus superbus</name>
    <dbReference type="NCBI Taxonomy" id="310955"/>
    <lineage>
        <taxon>Eukaryota</taxon>
        <taxon>Metazoa</taxon>
        <taxon>Ecdysozoa</taxon>
        <taxon>Nematoda</taxon>
        <taxon>Chromadorea</taxon>
        <taxon>Rhabditida</taxon>
        <taxon>Tylenchina</taxon>
        <taxon>Panagrolaimomorpha</taxon>
        <taxon>Panagrolaimoidea</taxon>
        <taxon>Panagrolaimidae</taxon>
        <taxon>Panagrolaimus</taxon>
    </lineage>
</organism>
<dbReference type="GO" id="GO:0005524">
    <property type="term" value="F:ATP binding"/>
    <property type="evidence" value="ECO:0007669"/>
    <property type="project" value="UniProtKB-UniRule"/>
</dbReference>
<evidence type="ECO:0000256" key="2">
    <source>
        <dbReference type="ARBA" id="ARBA00022490"/>
    </source>
</evidence>
<dbReference type="PANTHER" id="PTHR47969">
    <property type="entry name" value="CHROMOSOME-ASSOCIATED KINESIN KIF4A-RELATED"/>
    <property type="match status" value="1"/>
</dbReference>
<dbReference type="InterPro" id="IPR027640">
    <property type="entry name" value="Kinesin-like_fam"/>
</dbReference>
<dbReference type="GO" id="GO:0007052">
    <property type="term" value="P:mitotic spindle organization"/>
    <property type="evidence" value="ECO:0007669"/>
    <property type="project" value="TreeGrafter"/>
</dbReference>
<evidence type="ECO:0000256" key="4">
    <source>
        <dbReference type="ARBA" id="ARBA00022840"/>
    </source>
</evidence>
<keyword evidence="2" id="KW-0963">Cytoplasm</keyword>
<dbReference type="Gene3D" id="3.40.850.10">
    <property type="entry name" value="Kinesin motor domain"/>
    <property type="match status" value="1"/>
</dbReference>
<dbReference type="InterPro" id="IPR001752">
    <property type="entry name" value="Kinesin_motor_dom"/>
</dbReference>
<evidence type="ECO:0000256" key="5">
    <source>
        <dbReference type="ARBA" id="ARBA00023054"/>
    </source>
</evidence>
<name>A0A914Y1M7_9BILA</name>